<dbReference type="PANTHER" id="PTHR13466">
    <property type="entry name" value="TEX2 PROTEIN-RELATED"/>
    <property type="match status" value="1"/>
</dbReference>
<dbReference type="Proteomes" id="UP001151295">
    <property type="component" value="Unassembled WGS sequence"/>
</dbReference>
<evidence type="ECO:0000256" key="2">
    <source>
        <dbReference type="ARBA" id="ARBA00022692"/>
    </source>
</evidence>
<feature type="region of interest" description="Disordered" evidence="9">
    <location>
        <begin position="372"/>
        <end position="426"/>
    </location>
</feature>
<feature type="compositionally biased region" description="Basic residues" evidence="9">
    <location>
        <begin position="472"/>
        <end position="483"/>
    </location>
</feature>
<keyword evidence="1" id="KW-0813">Transport</keyword>
<evidence type="ECO:0000256" key="5">
    <source>
        <dbReference type="ARBA" id="ARBA00023055"/>
    </source>
</evidence>
<feature type="domain" description="SMP-LTD" evidence="11">
    <location>
        <begin position="133"/>
        <end position="326"/>
    </location>
</feature>
<sequence>MNELSRLNPLGIPQFVQSIWMWQPTFMQGFILGQISMLVLLIMAIKYILFEEPMGKKPIEGESDANAKPRNSAPEPAEDNKGRTVVQEGGFGLSKFMFFSRKQESKPCDAAEEHARIQKEILSRTGYDLASHTSESCDWLTVFLAQIIAKFRKDAEKHDRLVRVISEALNGELRPSVIDNIRITQFSLGSDFLRIAGARMVPSAGSLGMRAELDLELHDEITLGFNTRVLVNWPRQLVAALPVSMVVSLVKFVGTAAIEFDCSSLEPSVSISILPDYVLEFDVQTLIGSKAKVQNLPMLTSVISRKLEAAFAKELVMPNEKRVKIKHPFTPKAAAAAAAGGGASTAASTSAHSGPTPGVAAATAINPQHIPLRSPTLETNRPASPMAPPLVAELPPDYNTQLPPPHHLRSSAHSRAAAGSAANAPTATANINASPLMGMPPRMYTPEDPILLGMHPIRPTTSNIQHNSQHQHQQHQQHQHQHQQQRAWSPEFGLSTASPQMRPIIGLSSGAGFGPIMANPRIISASGSRIAGTHGSTLFYPPPGLAASFIDSQNIPSATTTGNTATTSNAGYSAPIAVLNKQSEPDSDELQVKDSVRQRVNRVLKTVNES</sequence>
<organism evidence="12 13">
    <name type="scientific">Coemansia umbellata</name>
    <dbReference type="NCBI Taxonomy" id="1424467"/>
    <lineage>
        <taxon>Eukaryota</taxon>
        <taxon>Fungi</taxon>
        <taxon>Fungi incertae sedis</taxon>
        <taxon>Zoopagomycota</taxon>
        <taxon>Kickxellomycotina</taxon>
        <taxon>Kickxellomycetes</taxon>
        <taxon>Kickxellales</taxon>
        <taxon>Kickxellaceae</taxon>
        <taxon>Coemansia</taxon>
    </lineage>
</organism>
<dbReference type="PROSITE" id="PS51847">
    <property type="entry name" value="SMP"/>
    <property type="match status" value="1"/>
</dbReference>
<protein>
    <recommendedName>
        <fullName evidence="8">Maintenance of mitochondrial morphology protein 1</fullName>
    </recommendedName>
</protein>
<feature type="topological domain" description="Cytoplasmic" evidence="8">
    <location>
        <begin position="51"/>
        <end position="610"/>
    </location>
</feature>
<evidence type="ECO:0000256" key="6">
    <source>
        <dbReference type="ARBA" id="ARBA00023121"/>
    </source>
</evidence>
<dbReference type="PANTHER" id="PTHR13466:SF0">
    <property type="entry name" value="SMP-LTD DOMAIN-CONTAINING PROTEIN"/>
    <property type="match status" value="1"/>
</dbReference>
<keyword evidence="6" id="KW-0446">Lipid-binding</keyword>
<comment type="subunit">
    <text evidence="8">Homodimer. Component of the ER-mitochondria encounter structure (ERMES) or MDM complex, composed of MMM1, MDM10, MDM12 and MDM34. A MMM1 homodimer associates with one molecule of MDM12 on each side in a pairwise head-to-tail manner, and the SMP-LTD domains of MMM1 and MDM12 generate a continuous hydrophobic tunnel for phospholipid trafficking.</text>
</comment>
<feature type="transmembrane region" description="Helical" evidence="10">
    <location>
        <begin position="30"/>
        <end position="49"/>
    </location>
</feature>
<keyword evidence="3 8" id="KW-0256">Endoplasmic reticulum</keyword>
<evidence type="ECO:0000256" key="8">
    <source>
        <dbReference type="HAMAP-Rule" id="MF_03103"/>
    </source>
</evidence>
<reference evidence="12" key="1">
    <citation type="submission" date="2022-07" db="EMBL/GenBank/DDBJ databases">
        <title>Phylogenomic reconstructions and comparative analyses of Kickxellomycotina fungi.</title>
        <authorList>
            <person name="Reynolds N.K."/>
            <person name="Stajich J.E."/>
            <person name="Barry K."/>
            <person name="Grigoriev I.V."/>
            <person name="Crous P."/>
            <person name="Smith M.E."/>
        </authorList>
    </citation>
    <scope>NUCLEOTIDE SEQUENCE</scope>
    <source>
        <strain evidence="12">BCRC 34882</strain>
    </source>
</reference>
<keyword evidence="5" id="KW-0445">Lipid transport</keyword>
<comment type="similarity">
    <text evidence="8">Belongs to the MMM1 family.</text>
</comment>
<dbReference type="EMBL" id="JANBQD010000012">
    <property type="protein sequence ID" value="KAJ1994409.1"/>
    <property type="molecule type" value="Genomic_DNA"/>
</dbReference>
<dbReference type="HAMAP" id="MF_03103">
    <property type="entry name" value="Mmm1"/>
    <property type="match status" value="1"/>
</dbReference>
<comment type="caution">
    <text evidence="12">The sequence shown here is derived from an EMBL/GenBank/DDBJ whole genome shotgun (WGS) entry which is preliminary data.</text>
</comment>
<evidence type="ECO:0000256" key="9">
    <source>
        <dbReference type="SAM" id="MobiDB-lite"/>
    </source>
</evidence>
<feature type="topological domain" description="Lumenal" evidence="8">
    <location>
        <begin position="1"/>
        <end position="29"/>
    </location>
</feature>
<feature type="region of interest" description="Disordered" evidence="9">
    <location>
        <begin position="460"/>
        <end position="489"/>
    </location>
</feature>
<comment type="subcellular location">
    <subcellularLocation>
        <location evidence="8">Endoplasmic reticulum membrane</location>
        <topology evidence="8">Single-pass type I membrane protein</topology>
    </subcellularLocation>
    <text evidence="8">The ERMES/MDM complex localizes to a few discrete foci (around 10 per single cell), that represent mitochondria-endoplasmic reticulum junctions. These foci are often found next to mtDNA nucleoids.</text>
</comment>
<feature type="compositionally biased region" description="Low complexity" evidence="9">
    <location>
        <begin position="413"/>
        <end position="426"/>
    </location>
</feature>
<evidence type="ECO:0000256" key="3">
    <source>
        <dbReference type="ARBA" id="ARBA00022824"/>
    </source>
</evidence>
<dbReference type="InterPro" id="IPR027537">
    <property type="entry name" value="Mmm1"/>
</dbReference>
<evidence type="ECO:0000256" key="7">
    <source>
        <dbReference type="ARBA" id="ARBA00023136"/>
    </source>
</evidence>
<gene>
    <name evidence="8 12" type="primary">MMM1</name>
    <name evidence="12" type="ORF">EDC05_001608</name>
</gene>
<evidence type="ECO:0000313" key="13">
    <source>
        <dbReference type="Proteomes" id="UP001151295"/>
    </source>
</evidence>
<evidence type="ECO:0000256" key="1">
    <source>
        <dbReference type="ARBA" id="ARBA00022448"/>
    </source>
</evidence>
<dbReference type="Pfam" id="PF10296">
    <property type="entry name" value="MMM1"/>
    <property type="match status" value="2"/>
</dbReference>
<evidence type="ECO:0000256" key="4">
    <source>
        <dbReference type="ARBA" id="ARBA00022989"/>
    </source>
</evidence>
<comment type="function">
    <text evidence="8">Component of the ERMES/MDM complex, which serves as a molecular tether to connect the endoplasmic reticulum (ER) and mitochondria. Components of this complex are involved in the control of mitochondrial shape and protein biogenesis, and function in nonvesicular lipid trafficking between the ER and mitochondria. The MDM12-MMM1 subcomplex functions in the major beta-barrel assembly pathway that is responsible for biogenesis of all outer membrane beta-barrel proteins, and acts in a late step after the SAM complex. The MDM10-MDM12-MMM1 subcomplex further acts in the TOM40-specific pathway after the action of the MDM12-MMM1 complex. Essential for establishing and maintaining the structure of mitochondria and maintenance of mtDNA nucleoids.</text>
</comment>
<evidence type="ECO:0000259" key="11">
    <source>
        <dbReference type="PROSITE" id="PS51847"/>
    </source>
</evidence>
<evidence type="ECO:0000256" key="10">
    <source>
        <dbReference type="SAM" id="Phobius"/>
    </source>
</evidence>
<feature type="region of interest" description="Disordered" evidence="9">
    <location>
        <begin position="60"/>
        <end position="84"/>
    </location>
</feature>
<name>A0ABQ8PSE8_9FUNG</name>
<keyword evidence="7 8" id="KW-0472">Membrane</keyword>
<dbReference type="CDD" id="cd21671">
    <property type="entry name" value="SMP_Mmm1"/>
    <property type="match status" value="1"/>
</dbReference>
<keyword evidence="2 8" id="KW-0812">Transmembrane</keyword>
<accession>A0ABQ8PSE8</accession>
<dbReference type="InterPro" id="IPR031468">
    <property type="entry name" value="SMP_LBD"/>
</dbReference>
<keyword evidence="4 8" id="KW-1133">Transmembrane helix</keyword>
<evidence type="ECO:0000313" key="12">
    <source>
        <dbReference type="EMBL" id="KAJ1994409.1"/>
    </source>
</evidence>
<dbReference type="InterPro" id="IPR019411">
    <property type="entry name" value="MMM1_dom"/>
</dbReference>
<keyword evidence="13" id="KW-1185">Reference proteome</keyword>
<proteinExistence type="inferred from homology"/>